<feature type="compositionally biased region" description="Polar residues" evidence="1">
    <location>
        <begin position="69"/>
        <end position="83"/>
    </location>
</feature>
<dbReference type="Proteomes" id="UP000077202">
    <property type="component" value="Unassembled WGS sequence"/>
</dbReference>
<name>A0A176VNJ2_MARPO</name>
<dbReference type="EMBL" id="LVLJ01003178">
    <property type="protein sequence ID" value="OAE22470.1"/>
    <property type="molecule type" value="Genomic_DNA"/>
</dbReference>
<accession>A0A176VNJ2</accession>
<feature type="compositionally biased region" description="Basic and acidic residues" evidence="1">
    <location>
        <begin position="84"/>
        <end position="94"/>
    </location>
</feature>
<feature type="region of interest" description="Disordered" evidence="1">
    <location>
        <begin position="48"/>
        <end position="102"/>
    </location>
</feature>
<gene>
    <name evidence="2" type="ORF">AXG93_4697s1060</name>
</gene>
<dbReference type="AlphaFoldDB" id="A0A176VNJ2"/>
<evidence type="ECO:0000313" key="2">
    <source>
        <dbReference type="EMBL" id="OAE22470.1"/>
    </source>
</evidence>
<reference evidence="2" key="1">
    <citation type="submission" date="2016-03" db="EMBL/GenBank/DDBJ databases">
        <title>Mechanisms controlling the formation of the plant cell surface in tip-growing cells are functionally conserved among land plants.</title>
        <authorList>
            <person name="Honkanen S."/>
            <person name="Jones V.A."/>
            <person name="Morieri G."/>
            <person name="Champion C."/>
            <person name="Hetherington A.J."/>
            <person name="Kelly S."/>
            <person name="Saint-Marcoux D."/>
            <person name="Proust H."/>
            <person name="Prescott H."/>
            <person name="Dolan L."/>
        </authorList>
    </citation>
    <scope>NUCLEOTIDE SEQUENCE [LARGE SCALE GENOMIC DNA]</scope>
    <source>
        <tissue evidence="2">Whole gametophyte</tissue>
    </source>
</reference>
<protein>
    <submittedName>
        <fullName evidence="2">Uncharacterized protein</fullName>
    </submittedName>
</protein>
<keyword evidence="3" id="KW-1185">Reference proteome</keyword>
<evidence type="ECO:0000256" key="1">
    <source>
        <dbReference type="SAM" id="MobiDB-lite"/>
    </source>
</evidence>
<proteinExistence type="predicted"/>
<evidence type="ECO:0000313" key="3">
    <source>
        <dbReference type="Proteomes" id="UP000077202"/>
    </source>
</evidence>
<sequence>MTGTMWNGRPLAPGGAGAEVALALDGFPCSVPCEALRGQNLARIIQLDPSQPQPQPHGARAPGPGPVRTSRSVLTTERAATSVTRDESNDKQTNDGELMYDSPARNGLEQVAARSFAVLDSLSSNGLARRSETEKARERVGACMEAQQHFVLSPFCFATSSMGDRLLHHPPLFTQCLAPELISSPPSPASTVLLLPPMLVDFESEETAECGMRFCSMEADLSNRMTPLP</sequence>
<organism evidence="2 3">
    <name type="scientific">Marchantia polymorpha subsp. ruderalis</name>
    <dbReference type="NCBI Taxonomy" id="1480154"/>
    <lineage>
        <taxon>Eukaryota</taxon>
        <taxon>Viridiplantae</taxon>
        <taxon>Streptophyta</taxon>
        <taxon>Embryophyta</taxon>
        <taxon>Marchantiophyta</taxon>
        <taxon>Marchantiopsida</taxon>
        <taxon>Marchantiidae</taxon>
        <taxon>Marchantiales</taxon>
        <taxon>Marchantiaceae</taxon>
        <taxon>Marchantia</taxon>
    </lineage>
</organism>
<comment type="caution">
    <text evidence="2">The sequence shown here is derived from an EMBL/GenBank/DDBJ whole genome shotgun (WGS) entry which is preliminary data.</text>
</comment>